<name>A0A438MFP1_9ACTN</name>
<evidence type="ECO:0000259" key="1">
    <source>
        <dbReference type="Pfam" id="PF01636"/>
    </source>
</evidence>
<dbReference type="AlphaFoldDB" id="A0A438MFP1"/>
<feature type="domain" description="Aminoglycoside phosphotransferase" evidence="1">
    <location>
        <begin position="6"/>
        <end position="111"/>
    </location>
</feature>
<dbReference type="SUPFAM" id="SSF56112">
    <property type="entry name" value="Protein kinase-like (PK-like)"/>
    <property type="match status" value="1"/>
</dbReference>
<organism evidence="2 3">
    <name type="scientific">Nonomuraea polychroma</name>
    <dbReference type="NCBI Taxonomy" id="46176"/>
    <lineage>
        <taxon>Bacteria</taxon>
        <taxon>Bacillati</taxon>
        <taxon>Actinomycetota</taxon>
        <taxon>Actinomycetes</taxon>
        <taxon>Streptosporangiales</taxon>
        <taxon>Streptosporangiaceae</taxon>
        <taxon>Nonomuraea</taxon>
    </lineage>
</organism>
<keyword evidence="2" id="KW-0808">Transferase</keyword>
<dbReference type="InterPro" id="IPR011009">
    <property type="entry name" value="Kinase-like_dom_sf"/>
</dbReference>
<evidence type="ECO:0000313" key="3">
    <source>
        <dbReference type="Proteomes" id="UP000284824"/>
    </source>
</evidence>
<sequence length="226" mass="24133">MEIGELVGSGRSADVYAIDGDRVLRRYRATVDTRREVAVMAHVARHGFPVPDVCPGVGQGRATDLVMRRLSGPTMLRAVIDGEIAPAEGGRVTGRLLRRLHTIPARVSDDPRDRVLHMDLHPDNVMLTPGGPFVIDWCNSLEGPPGLDCAMSAVIIAQVAADEESELVVPAREMLVALLGELGAAMDYGDGLDRAMTTRGANRSLSAHEVGLIDAAGSLIRELRAG</sequence>
<comment type="caution">
    <text evidence="2">The sequence shown here is derived from an EMBL/GenBank/DDBJ whole genome shotgun (WGS) entry which is preliminary data.</text>
</comment>
<dbReference type="PANTHER" id="PTHR21310">
    <property type="entry name" value="AMINOGLYCOSIDE PHOSPHOTRANSFERASE-RELATED-RELATED"/>
    <property type="match status" value="1"/>
</dbReference>
<gene>
    <name evidence="2" type="ORF">EDD27_7393</name>
</gene>
<dbReference type="GO" id="GO:0016740">
    <property type="term" value="F:transferase activity"/>
    <property type="evidence" value="ECO:0007669"/>
    <property type="project" value="UniProtKB-KW"/>
</dbReference>
<dbReference type="Proteomes" id="UP000284824">
    <property type="component" value="Unassembled WGS sequence"/>
</dbReference>
<dbReference type="PANTHER" id="PTHR21310:SF40">
    <property type="entry name" value="AMINOGLYCOSIDE PHOSPHOTRANSFERASE DOMAIN-CONTAINING PROTEIN-RELATED"/>
    <property type="match status" value="1"/>
</dbReference>
<reference evidence="2 3" key="1">
    <citation type="submission" date="2019-01" db="EMBL/GenBank/DDBJ databases">
        <title>Sequencing the genomes of 1000 actinobacteria strains.</title>
        <authorList>
            <person name="Klenk H.-P."/>
        </authorList>
    </citation>
    <scope>NUCLEOTIDE SEQUENCE [LARGE SCALE GENOMIC DNA]</scope>
    <source>
        <strain evidence="2 3">DSM 43925</strain>
    </source>
</reference>
<evidence type="ECO:0000313" key="2">
    <source>
        <dbReference type="EMBL" id="RVX44650.1"/>
    </source>
</evidence>
<dbReference type="InterPro" id="IPR051678">
    <property type="entry name" value="AGP_Transferase"/>
</dbReference>
<accession>A0A438MFP1</accession>
<dbReference type="Pfam" id="PF01636">
    <property type="entry name" value="APH"/>
    <property type="match status" value="1"/>
</dbReference>
<dbReference type="InterPro" id="IPR002575">
    <property type="entry name" value="Aminoglycoside_PTrfase"/>
</dbReference>
<keyword evidence="3" id="KW-1185">Reference proteome</keyword>
<dbReference type="OrthoDB" id="9797603at2"/>
<dbReference type="RefSeq" id="WP_127936386.1">
    <property type="nucleotide sequence ID" value="NZ_SAUN01000001.1"/>
</dbReference>
<proteinExistence type="predicted"/>
<protein>
    <submittedName>
        <fullName evidence="2">Phosphotransferase family enzyme</fullName>
    </submittedName>
</protein>
<dbReference type="Gene3D" id="3.90.1200.10">
    <property type="match status" value="1"/>
</dbReference>
<dbReference type="EMBL" id="SAUN01000001">
    <property type="protein sequence ID" value="RVX44650.1"/>
    <property type="molecule type" value="Genomic_DNA"/>
</dbReference>